<protein>
    <submittedName>
        <fullName evidence="2">Uncharacterized protein</fullName>
    </submittedName>
</protein>
<reference evidence="2 3" key="1">
    <citation type="journal article" date="2021" name="BMC Genomics">
        <title>Datura genome reveals duplications of psychoactive alkaloid biosynthetic genes and high mutation rate following tissue culture.</title>
        <authorList>
            <person name="Rajewski A."/>
            <person name="Carter-House D."/>
            <person name="Stajich J."/>
            <person name="Litt A."/>
        </authorList>
    </citation>
    <scope>NUCLEOTIDE SEQUENCE [LARGE SCALE GENOMIC DNA]</scope>
    <source>
        <strain evidence="2">AR-01</strain>
    </source>
</reference>
<gene>
    <name evidence="2" type="ORF">HAX54_010389</name>
</gene>
<feature type="compositionally biased region" description="Low complexity" evidence="1">
    <location>
        <begin position="88"/>
        <end position="102"/>
    </location>
</feature>
<dbReference type="EMBL" id="JACEIK010001573">
    <property type="protein sequence ID" value="MCD7470479.1"/>
    <property type="molecule type" value="Genomic_DNA"/>
</dbReference>
<sequence length="137" mass="14077">MPLDGVLGEGSDAVTVGLANAAAAGGQLTISSLSGGNSPTVRFSCTCPNWLARNSCLQRIERKSCNKLMSSHFTKQIGKALLPDSVSSNALPAPAEASPAAATGTVEKTESVAEEKIAPPKVELPPYSRSQSLPALK</sequence>
<name>A0ABS8THY9_DATST</name>
<comment type="caution">
    <text evidence="2">The sequence shown here is derived from an EMBL/GenBank/DDBJ whole genome shotgun (WGS) entry which is preliminary data.</text>
</comment>
<accession>A0ABS8THY9</accession>
<feature type="region of interest" description="Disordered" evidence="1">
    <location>
        <begin position="88"/>
        <end position="137"/>
    </location>
</feature>
<feature type="compositionally biased region" description="Basic and acidic residues" evidence="1">
    <location>
        <begin position="107"/>
        <end position="118"/>
    </location>
</feature>
<organism evidence="2 3">
    <name type="scientific">Datura stramonium</name>
    <name type="common">Jimsonweed</name>
    <name type="synonym">Common thornapple</name>
    <dbReference type="NCBI Taxonomy" id="4076"/>
    <lineage>
        <taxon>Eukaryota</taxon>
        <taxon>Viridiplantae</taxon>
        <taxon>Streptophyta</taxon>
        <taxon>Embryophyta</taxon>
        <taxon>Tracheophyta</taxon>
        <taxon>Spermatophyta</taxon>
        <taxon>Magnoliopsida</taxon>
        <taxon>eudicotyledons</taxon>
        <taxon>Gunneridae</taxon>
        <taxon>Pentapetalae</taxon>
        <taxon>asterids</taxon>
        <taxon>lamiids</taxon>
        <taxon>Solanales</taxon>
        <taxon>Solanaceae</taxon>
        <taxon>Solanoideae</taxon>
        <taxon>Datureae</taxon>
        <taxon>Datura</taxon>
    </lineage>
</organism>
<feature type="compositionally biased region" description="Polar residues" evidence="1">
    <location>
        <begin position="128"/>
        <end position="137"/>
    </location>
</feature>
<evidence type="ECO:0000313" key="2">
    <source>
        <dbReference type="EMBL" id="MCD7470479.1"/>
    </source>
</evidence>
<dbReference type="Proteomes" id="UP000823775">
    <property type="component" value="Unassembled WGS sequence"/>
</dbReference>
<keyword evidence="3" id="KW-1185">Reference proteome</keyword>
<proteinExistence type="predicted"/>
<evidence type="ECO:0000313" key="3">
    <source>
        <dbReference type="Proteomes" id="UP000823775"/>
    </source>
</evidence>
<evidence type="ECO:0000256" key="1">
    <source>
        <dbReference type="SAM" id="MobiDB-lite"/>
    </source>
</evidence>